<protein>
    <submittedName>
        <fullName evidence="2">Uncharacterized protein</fullName>
    </submittedName>
</protein>
<proteinExistence type="predicted"/>
<organism evidence="1 2">
    <name type="scientific">Romanomermis culicivorax</name>
    <name type="common">Nematode worm</name>
    <dbReference type="NCBI Taxonomy" id="13658"/>
    <lineage>
        <taxon>Eukaryota</taxon>
        <taxon>Metazoa</taxon>
        <taxon>Ecdysozoa</taxon>
        <taxon>Nematoda</taxon>
        <taxon>Enoplea</taxon>
        <taxon>Dorylaimia</taxon>
        <taxon>Mermithida</taxon>
        <taxon>Mermithoidea</taxon>
        <taxon>Mermithidae</taxon>
        <taxon>Romanomermis</taxon>
    </lineage>
</organism>
<evidence type="ECO:0000313" key="2">
    <source>
        <dbReference type="WBParaSite" id="nRc.2.0.1.t12445-RA"/>
    </source>
</evidence>
<dbReference type="WBParaSite" id="nRc.2.0.1.t12445-RA">
    <property type="protein sequence ID" value="nRc.2.0.1.t12445-RA"/>
    <property type="gene ID" value="nRc.2.0.1.g12445"/>
</dbReference>
<evidence type="ECO:0000313" key="1">
    <source>
        <dbReference type="Proteomes" id="UP000887565"/>
    </source>
</evidence>
<name>A0A915IE41_ROMCU</name>
<sequence length="112" mass="12184">MRNPENSSHNQKFDNNGIDFKAPGCGATCCASCPMAPFKISDIGLSKSKKTVSIKPVKFLAAKQNTLPIDVTNNVSMTPRIVFKTVPAMPAFSNKTRNFSTLPEHWGIINDG</sequence>
<dbReference type="AlphaFoldDB" id="A0A915IE41"/>
<dbReference type="Proteomes" id="UP000887565">
    <property type="component" value="Unplaced"/>
</dbReference>
<accession>A0A915IE41</accession>
<keyword evidence="1" id="KW-1185">Reference proteome</keyword>
<reference evidence="2" key="1">
    <citation type="submission" date="2022-11" db="UniProtKB">
        <authorList>
            <consortium name="WormBaseParasite"/>
        </authorList>
    </citation>
    <scope>IDENTIFICATION</scope>
</reference>